<evidence type="ECO:0000313" key="5">
    <source>
        <dbReference type="EMBL" id="GIQ88025.1"/>
    </source>
</evidence>
<name>A0A9K3D432_9EUKA</name>
<dbReference type="Gene3D" id="3.50.50.60">
    <property type="entry name" value="FAD/NAD(P)-binding domain"/>
    <property type="match status" value="2"/>
</dbReference>
<proteinExistence type="predicted"/>
<dbReference type="AlphaFoldDB" id="A0A9K3D432"/>
<dbReference type="PRINTS" id="PR00368">
    <property type="entry name" value="FADPNR"/>
</dbReference>
<dbReference type="EMBL" id="BDIP01003701">
    <property type="protein sequence ID" value="GIQ88025.1"/>
    <property type="molecule type" value="Genomic_DNA"/>
</dbReference>
<dbReference type="PANTHER" id="PTHR43429:SF3">
    <property type="entry name" value="NITRITE REDUCTASE [NAD(P)H]"/>
    <property type="match status" value="1"/>
</dbReference>
<keyword evidence="6" id="KW-1185">Reference proteome</keyword>
<protein>
    <recommendedName>
        <fullName evidence="4">FAD/NAD(P)-binding domain-containing protein</fullName>
    </recommendedName>
</protein>
<evidence type="ECO:0000256" key="1">
    <source>
        <dbReference type="ARBA" id="ARBA00001974"/>
    </source>
</evidence>
<accession>A0A9K3D432</accession>
<organism evidence="5 6">
    <name type="scientific">Kipferlia bialata</name>
    <dbReference type="NCBI Taxonomy" id="797122"/>
    <lineage>
        <taxon>Eukaryota</taxon>
        <taxon>Metamonada</taxon>
        <taxon>Carpediemonas-like organisms</taxon>
        <taxon>Kipferlia</taxon>
    </lineage>
</organism>
<sequence length="458" mass="49847">MVRAADKPEFEGTIVVLGAGPAGSMAAISAREESSKAKIIVIGVEPALPYNRTKLSHALHQEHLLHDNAAGLVLHDAEWYAERNIEIRLNSRVDVVDTYGKKITVTNLNDEETVEVKYDRVIFCTGANPWVPRGLIQMEDEGEEVSAKKVTNISFLRSLRDMLNLRASITTLTLPVHAVMVGGGVLSMEAMPSLLDSLPDGSTISILQGSDHVLSAQLNHEYSEHFVKNLNKHVAGKVNFVLNSRAQRILCEKDEHEEVRATGVVVKTHGVERTIEADLVIVAMGVRPFLPKFGGEGDEDLAPTLSRGTLVVNDHCQSVTSPSVFGAGDCCVIDSLPYAGTYSRALDTARVAGRNAAFFSLADKDIMSNMPSGPKALFGYQLRMWDTIMMSIGNTKPTDEDMIVSVPLPAGRAMCVFKKHKLTGAILIGHNRLEKQGMALVQAVRKQLSSETVMGLLK</sequence>
<dbReference type="InterPro" id="IPR050260">
    <property type="entry name" value="FAD-bd_OxRdtase"/>
</dbReference>
<dbReference type="PRINTS" id="PR00411">
    <property type="entry name" value="PNDRDTASEI"/>
</dbReference>
<dbReference type="SUPFAM" id="SSF51905">
    <property type="entry name" value="FAD/NAD(P)-binding domain"/>
    <property type="match status" value="1"/>
</dbReference>
<dbReference type="Pfam" id="PF07992">
    <property type="entry name" value="Pyr_redox_2"/>
    <property type="match status" value="1"/>
</dbReference>
<evidence type="ECO:0000259" key="4">
    <source>
        <dbReference type="Pfam" id="PF07992"/>
    </source>
</evidence>
<dbReference type="InterPro" id="IPR036188">
    <property type="entry name" value="FAD/NAD-bd_sf"/>
</dbReference>
<evidence type="ECO:0000256" key="2">
    <source>
        <dbReference type="ARBA" id="ARBA00022630"/>
    </source>
</evidence>
<keyword evidence="3" id="KW-0274">FAD</keyword>
<evidence type="ECO:0000313" key="6">
    <source>
        <dbReference type="Proteomes" id="UP000265618"/>
    </source>
</evidence>
<comment type="cofactor">
    <cofactor evidence="1">
        <name>FAD</name>
        <dbReference type="ChEBI" id="CHEBI:57692"/>
    </cofactor>
</comment>
<dbReference type="Proteomes" id="UP000265618">
    <property type="component" value="Unassembled WGS sequence"/>
</dbReference>
<dbReference type="OrthoDB" id="432169at2759"/>
<reference evidence="5 6" key="1">
    <citation type="journal article" date="2018" name="PLoS ONE">
        <title>The draft genome of Kipferlia bialata reveals reductive genome evolution in fornicate parasites.</title>
        <authorList>
            <person name="Tanifuji G."/>
            <person name="Takabayashi S."/>
            <person name="Kume K."/>
            <person name="Takagi M."/>
            <person name="Nakayama T."/>
            <person name="Kamikawa R."/>
            <person name="Inagaki Y."/>
            <person name="Hashimoto T."/>
        </authorList>
    </citation>
    <scope>NUCLEOTIDE SEQUENCE [LARGE SCALE GENOMIC DNA]</scope>
    <source>
        <strain evidence="5">NY0173</strain>
    </source>
</reference>
<comment type="caution">
    <text evidence="5">The sequence shown here is derived from an EMBL/GenBank/DDBJ whole genome shotgun (WGS) entry which is preliminary data.</text>
</comment>
<dbReference type="PANTHER" id="PTHR43429">
    <property type="entry name" value="PYRIDINE NUCLEOTIDE-DISULFIDE OXIDOREDUCTASE DOMAIN-CONTAINING"/>
    <property type="match status" value="1"/>
</dbReference>
<dbReference type="InterPro" id="IPR023753">
    <property type="entry name" value="FAD/NAD-binding_dom"/>
</dbReference>
<keyword evidence="2" id="KW-0285">Flavoprotein</keyword>
<evidence type="ECO:0000256" key="3">
    <source>
        <dbReference type="ARBA" id="ARBA00022827"/>
    </source>
</evidence>
<dbReference type="GO" id="GO:0016491">
    <property type="term" value="F:oxidoreductase activity"/>
    <property type="evidence" value="ECO:0007669"/>
    <property type="project" value="InterPro"/>
</dbReference>
<gene>
    <name evidence="5" type="ORF">KIPB_010182</name>
</gene>
<feature type="domain" description="FAD/NAD(P)-binding" evidence="4">
    <location>
        <begin position="13"/>
        <end position="352"/>
    </location>
</feature>